<evidence type="ECO:0000313" key="2">
    <source>
        <dbReference type="EMBL" id="AMM34432.1"/>
    </source>
</evidence>
<accession>A0A127A9R1</accession>
<sequence length="75" mass="7420">MHAAGRDDLAARKGPFIALIHSVPSTEAGKASSQVSPSLSAICTSLGVATPGSGSSPASDEARTTSRSNPGLTVK</sequence>
<gene>
    <name evidence="2" type="ORF">SA2016_3775</name>
</gene>
<keyword evidence="3" id="KW-1185">Reference proteome</keyword>
<dbReference type="EMBL" id="CP014518">
    <property type="protein sequence ID" value="AMM34432.1"/>
    <property type="molecule type" value="Genomic_DNA"/>
</dbReference>
<dbReference type="STRING" id="37927.SA2016_3775"/>
<evidence type="ECO:0000313" key="3">
    <source>
        <dbReference type="Proteomes" id="UP000070134"/>
    </source>
</evidence>
<evidence type="ECO:0000256" key="1">
    <source>
        <dbReference type="SAM" id="MobiDB-lite"/>
    </source>
</evidence>
<dbReference type="Proteomes" id="UP000070134">
    <property type="component" value="Chromosome"/>
</dbReference>
<proteinExistence type="predicted"/>
<reference evidence="2 3" key="1">
    <citation type="submission" date="2016-02" db="EMBL/GenBank/DDBJ databases">
        <title>Complete genome of Sinomonas atrocyanea KCTC 3377.</title>
        <authorList>
            <person name="Kim K.M."/>
        </authorList>
    </citation>
    <scope>NUCLEOTIDE SEQUENCE [LARGE SCALE GENOMIC DNA]</scope>
    <source>
        <strain evidence="2 3">KCTC 3377</strain>
    </source>
</reference>
<organism evidence="2 3">
    <name type="scientific">Sinomonas atrocyanea</name>
    <dbReference type="NCBI Taxonomy" id="37927"/>
    <lineage>
        <taxon>Bacteria</taxon>
        <taxon>Bacillati</taxon>
        <taxon>Actinomycetota</taxon>
        <taxon>Actinomycetes</taxon>
        <taxon>Micrococcales</taxon>
        <taxon>Micrococcaceae</taxon>
        <taxon>Sinomonas</taxon>
    </lineage>
</organism>
<name>A0A127A9R1_9MICC</name>
<dbReference type="KEGG" id="satk:SA2016_3775"/>
<protein>
    <submittedName>
        <fullName evidence="2">Uncharacterized protein</fullName>
    </submittedName>
</protein>
<dbReference type="AlphaFoldDB" id="A0A127A9R1"/>
<feature type="region of interest" description="Disordered" evidence="1">
    <location>
        <begin position="47"/>
        <end position="75"/>
    </location>
</feature>
<feature type="compositionally biased region" description="Polar residues" evidence="1">
    <location>
        <begin position="65"/>
        <end position="75"/>
    </location>
</feature>